<gene>
    <name evidence="2" type="ORF">RG1141_CH29920</name>
</gene>
<dbReference type="Proteomes" id="UP000028186">
    <property type="component" value="Chromosome I"/>
</dbReference>
<dbReference type="AlphaFoldDB" id="A0A068TA42"/>
<dbReference type="KEGG" id="ngl:RG1141_CH29920"/>
<dbReference type="SUPFAM" id="SSF47598">
    <property type="entry name" value="Ribbon-helix-helix"/>
    <property type="match status" value="1"/>
</dbReference>
<sequence>MTSHVVSLRISGEMKERLDRLSSATNRSSTALAEEALEDYLSQRELEIEALDAAAERADKGDFVSHEAVAGWLKTWGTADEDSAPKPDIIKTRR</sequence>
<proteinExistence type="predicted"/>
<dbReference type="InterPro" id="IPR010985">
    <property type="entry name" value="Ribbon_hlx_hlx"/>
</dbReference>
<accession>A0A068TA42</accession>
<dbReference type="RefSeq" id="WP_051899801.1">
    <property type="nucleotide sequence ID" value="NZ_HG938355.1"/>
</dbReference>
<dbReference type="PATRIC" id="fig|1028801.3.peg.3047"/>
<reference evidence="3" key="1">
    <citation type="journal article" date="2014" name="BMC Genomics">
        <title>Genome sequencing of two Neorhizobium galegae strains reveals a noeT gene responsible for the unusual acetylation of the nodulation factors.</title>
        <authorList>
            <person name="Osterman J."/>
            <person name="Marsh J."/>
            <person name="Laine P.K."/>
            <person name="Zeng Z."/>
            <person name="Alatalo E."/>
            <person name="Sullivan J.T."/>
            <person name="Young J.P."/>
            <person name="Thomas-Oates J."/>
            <person name="Paulin L."/>
            <person name="Lindstrom K."/>
        </authorList>
    </citation>
    <scope>NUCLEOTIDE SEQUENCE [LARGE SCALE GENOMIC DNA]</scope>
    <source>
        <strain evidence="3">HAMBI 1141</strain>
    </source>
</reference>
<dbReference type="EMBL" id="HG938355">
    <property type="protein sequence ID" value="CDN55328.1"/>
    <property type="molecule type" value="Genomic_DNA"/>
</dbReference>
<evidence type="ECO:0000259" key="1">
    <source>
        <dbReference type="Pfam" id="PF01402"/>
    </source>
</evidence>
<evidence type="ECO:0000313" key="2">
    <source>
        <dbReference type="EMBL" id="CDN55328.1"/>
    </source>
</evidence>
<dbReference type="PANTHER" id="PTHR40688">
    <property type="match status" value="1"/>
</dbReference>
<dbReference type="PANTHER" id="PTHR40688:SF2">
    <property type="entry name" value="RIBBON-HELIX-HELIX PROTEIN COPG DOMAIN-CONTAINING PROTEIN"/>
    <property type="match status" value="1"/>
</dbReference>
<dbReference type="Pfam" id="PF01402">
    <property type="entry name" value="RHH_1"/>
    <property type="match status" value="1"/>
</dbReference>
<dbReference type="InterPro" id="IPR052991">
    <property type="entry name" value="Non-func_TypeII_TA_Antitoxin"/>
</dbReference>
<protein>
    <recommendedName>
        <fullName evidence="1">Ribbon-helix-helix protein CopG domain-containing protein</fullName>
    </recommendedName>
</protein>
<dbReference type="GO" id="GO:0006355">
    <property type="term" value="P:regulation of DNA-templated transcription"/>
    <property type="evidence" value="ECO:0007669"/>
    <property type="project" value="InterPro"/>
</dbReference>
<dbReference type="eggNOG" id="ENOG5030K9C">
    <property type="taxonomic scope" value="Bacteria"/>
</dbReference>
<feature type="domain" description="Ribbon-helix-helix protein CopG" evidence="1">
    <location>
        <begin position="5"/>
        <end position="43"/>
    </location>
</feature>
<dbReference type="InterPro" id="IPR002145">
    <property type="entry name" value="CopG"/>
</dbReference>
<organism evidence="2 3">
    <name type="scientific">Neorhizobium galegae bv. officinalis bv. officinalis str. HAMBI 1141</name>
    <dbReference type="NCBI Taxonomy" id="1028801"/>
    <lineage>
        <taxon>Bacteria</taxon>
        <taxon>Pseudomonadati</taxon>
        <taxon>Pseudomonadota</taxon>
        <taxon>Alphaproteobacteria</taxon>
        <taxon>Hyphomicrobiales</taxon>
        <taxon>Rhizobiaceae</taxon>
        <taxon>Rhizobium/Agrobacterium group</taxon>
        <taxon>Neorhizobium</taxon>
    </lineage>
</organism>
<name>A0A068TA42_NEOGA</name>
<dbReference type="HOGENOM" id="CLU_155311_5_2_5"/>
<evidence type="ECO:0000313" key="3">
    <source>
        <dbReference type="Proteomes" id="UP000028186"/>
    </source>
</evidence>
<dbReference type="CDD" id="cd22233">
    <property type="entry name" value="RHH_CopAso-like"/>
    <property type="match status" value="1"/>
</dbReference>